<name>A0A3E1YC41_9BACT</name>
<reference evidence="2 3" key="1">
    <citation type="submission" date="2018-07" db="EMBL/GenBank/DDBJ databases">
        <title>Chitinophaga K2CV101002-2 sp. nov., isolated from a monsoon evergreen broad-leaved forest soil.</title>
        <authorList>
            <person name="Lv Y."/>
        </authorList>
    </citation>
    <scope>NUCLEOTIDE SEQUENCE [LARGE SCALE GENOMIC DNA]</scope>
    <source>
        <strain evidence="2 3">GDMCC 1.1288</strain>
    </source>
</reference>
<dbReference type="Pfam" id="PF19086">
    <property type="entry name" value="Terpene_syn_C_2"/>
    <property type="match status" value="1"/>
</dbReference>
<evidence type="ECO:0000313" key="2">
    <source>
        <dbReference type="EMBL" id="RFS23897.1"/>
    </source>
</evidence>
<dbReference type="InterPro" id="IPR034686">
    <property type="entry name" value="Terpene_cyclase-like_2"/>
</dbReference>
<gene>
    <name evidence="2" type="ORF">DVR12_08395</name>
</gene>
<keyword evidence="1" id="KW-0479">Metal-binding</keyword>
<dbReference type="GO" id="GO:0046872">
    <property type="term" value="F:metal ion binding"/>
    <property type="evidence" value="ECO:0007669"/>
    <property type="project" value="UniProtKB-KW"/>
</dbReference>
<proteinExistence type="inferred from homology"/>
<dbReference type="SFLD" id="SFLDS00005">
    <property type="entry name" value="Isoprenoid_Synthase_Type_I"/>
    <property type="match status" value="1"/>
</dbReference>
<comment type="similarity">
    <text evidence="1">Belongs to the terpene synthase family.</text>
</comment>
<comment type="caution">
    <text evidence="2">The sequence shown here is derived from an EMBL/GenBank/DDBJ whole genome shotgun (WGS) entry which is preliminary data.</text>
</comment>
<dbReference type="SUPFAM" id="SSF48576">
    <property type="entry name" value="Terpenoid synthases"/>
    <property type="match status" value="1"/>
</dbReference>
<keyword evidence="1" id="KW-0460">Magnesium</keyword>
<dbReference type="GO" id="GO:0010333">
    <property type="term" value="F:terpene synthase activity"/>
    <property type="evidence" value="ECO:0007669"/>
    <property type="project" value="InterPro"/>
</dbReference>
<dbReference type="PANTHER" id="PTHR35201">
    <property type="entry name" value="TERPENE SYNTHASE"/>
    <property type="match status" value="1"/>
</dbReference>
<evidence type="ECO:0000313" key="3">
    <source>
        <dbReference type="Proteomes" id="UP000260644"/>
    </source>
</evidence>
<dbReference type="OrthoDB" id="1223397at2"/>
<dbReference type="Gene3D" id="1.10.600.10">
    <property type="entry name" value="Farnesyl Diphosphate Synthase"/>
    <property type="match status" value="1"/>
</dbReference>
<dbReference type="AlphaFoldDB" id="A0A3E1YC41"/>
<keyword evidence="3" id="KW-1185">Reference proteome</keyword>
<keyword evidence="1" id="KW-0456">Lyase</keyword>
<dbReference type="SFLD" id="SFLDG01020">
    <property type="entry name" value="Terpene_Cyclase_Like_2"/>
    <property type="match status" value="1"/>
</dbReference>
<dbReference type="EMBL" id="QPMM01000003">
    <property type="protein sequence ID" value="RFS23897.1"/>
    <property type="molecule type" value="Genomic_DNA"/>
</dbReference>
<protein>
    <recommendedName>
        <fullName evidence="1">Terpene synthase</fullName>
        <ecNumber evidence="1">4.2.3.-</ecNumber>
    </recommendedName>
</protein>
<dbReference type="Proteomes" id="UP000260644">
    <property type="component" value="Unassembled WGS sequence"/>
</dbReference>
<dbReference type="PANTHER" id="PTHR35201:SF4">
    <property type="entry name" value="BETA-PINACENE SYNTHASE-RELATED"/>
    <property type="match status" value="1"/>
</dbReference>
<accession>A0A3E1YC41</accession>
<organism evidence="2 3">
    <name type="scientific">Chitinophaga silvatica</name>
    <dbReference type="NCBI Taxonomy" id="2282649"/>
    <lineage>
        <taxon>Bacteria</taxon>
        <taxon>Pseudomonadati</taxon>
        <taxon>Bacteroidota</taxon>
        <taxon>Chitinophagia</taxon>
        <taxon>Chitinophagales</taxon>
        <taxon>Chitinophagaceae</taxon>
        <taxon>Chitinophaga</taxon>
    </lineage>
</organism>
<comment type="cofactor">
    <cofactor evidence="1">
        <name>Mg(2+)</name>
        <dbReference type="ChEBI" id="CHEBI:18420"/>
    </cofactor>
</comment>
<dbReference type="InterPro" id="IPR008949">
    <property type="entry name" value="Isoprenoid_synthase_dom_sf"/>
</dbReference>
<dbReference type="EC" id="4.2.3.-" evidence="1"/>
<dbReference type="RefSeq" id="WP_116975223.1">
    <property type="nucleotide sequence ID" value="NZ_QPMM01000003.1"/>
</dbReference>
<sequence length="312" mass="35775">MQPILTLKQWKKKISEWLENEYSFLPEKVKKKYLTTGVGHAGGCMFPNASEAQLTAVCRFFLWAFTIDDSFEFSTVDELQIICRKALAYLQGTVANTDEPLYQHLPTLREELLQLGSEEWLNRFNTSLAIYFDGIQQEIPFRKNLVFPSWDQFISIREKAVNVYPLVNFAELITGTVLPDEVVAHPVLQELARLTCRILSWSNDYFSAHMEKGNDVLNIVLMMEHLEQCSMEEAYKKAVAFHDQDLARYCYLTEHLPDFGTYAAGVNAYVQNLSLMIHGYLYWTLTLTKRYSVGTTGHPSGELKDGKLSVNV</sequence>
<evidence type="ECO:0000256" key="1">
    <source>
        <dbReference type="RuleBase" id="RU366034"/>
    </source>
</evidence>